<dbReference type="GO" id="GO:0012505">
    <property type="term" value="C:endomembrane system"/>
    <property type="evidence" value="ECO:0007669"/>
    <property type="project" value="UniProtKB-SubCell"/>
</dbReference>
<comment type="subcellular location">
    <subcellularLocation>
        <location evidence="5">Endomembrane system</location>
        <topology evidence="5">Peripheral membrane protein</topology>
        <orientation evidence="5">Cytoplasmic side</orientation>
    </subcellularLocation>
</comment>
<keyword evidence="4 6" id="KW-0472">Membrane</keyword>
<dbReference type="SUPFAM" id="SSF64356">
    <property type="entry name" value="SNARE-like"/>
    <property type="match status" value="1"/>
</dbReference>
<dbReference type="GO" id="GO:0006886">
    <property type="term" value="P:intracellular protein transport"/>
    <property type="evidence" value="ECO:0007669"/>
    <property type="project" value="InterPro"/>
</dbReference>
<name>A0A674AH96_SALTR</name>
<keyword evidence="2" id="KW-0813">Transport</keyword>
<dbReference type="Gene3D" id="3.30.450.60">
    <property type="match status" value="1"/>
</dbReference>
<dbReference type="InterPro" id="IPR022775">
    <property type="entry name" value="AP_mu_sigma_su"/>
</dbReference>
<keyword evidence="6" id="KW-0812">Transmembrane</keyword>
<reference evidence="8" key="2">
    <citation type="submission" date="2025-09" db="UniProtKB">
        <authorList>
            <consortium name="Ensembl"/>
        </authorList>
    </citation>
    <scope>IDENTIFICATION</scope>
</reference>
<evidence type="ECO:0000259" key="7">
    <source>
        <dbReference type="Pfam" id="PF01217"/>
    </source>
</evidence>
<dbReference type="InterPro" id="IPR016635">
    <property type="entry name" value="AP_complex_ssu"/>
</dbReference>
<dbReference type="InParanoid" id="A0A674AH96"/>
<feature type="domain" description="AP complex mu/sigma subunit" evidence="7">
    <location>
        <begin position="1"/>
        <end position="98"/>
    </location>
</feature>
<dbReference type="AlphaFoldDB" id="A0A674AH96"/>
<feature type="transmembrane region" description="Helical" evidence="6">
    <location>
        <begin position="97"/>
        <end position="116"/>
    </location>
</feature>
<organism evidence="8 9">
    <name type="scientific">Salmo trutta</name>
    <name type="common">Brown trout</name>
    <dbReference type="NCBI Taxonomy" id="8032"/>
    <lineage>
        <taxon>Eukaryota</taxon>
        <taxon>Metazoa</taxon>
        <taxon>Chordata</taxon>
        <taxon>Craniata</taxon>
        <taxon>Vertebrata</taxon>
        <taxon>Euteleostomi</taxon>
        <taxon>Actinopterygii</taxon>
        <taxon>Neopterygii</taxon>
        <taxon>Teleostei</taxon>
        <taxon>Protacanthopterygii</taxon>
        <taxon>Salmoniformes</taxon>
        <taxon>Salmonidae</taxon>
        <taxon>Salmoninae</taxon>
        <taxon>Salmo</taxon>
    </lineage>
</organism>
<evidence type="ECO:0000256" key="2">
    <source>
        <dbReference type="ARBA" id="ARBA00022448"/>
    </source>
</evidence>
<keyword evidence="3" id="KW-0653">Protein transport</keyword>
<evidence type="ECO:0000256" key="5">
    <source>
        <dbReference type="ARBA" id="ARBA00029433"/>
    </source>
</evidence>
<dbReference type="FunFam" id="3.30.450.60:FF:000054">
    <property type="entry name" value="AP complex subunit sigma"/>
    <property type="match status" value="1"/>
</dbReference>
<dbReference type="GO" id="GO:0030117">
    <property type="term" value="C:membrane coat"/>
    <property type="evidence" value="ECO:0007669"/>
    <property type="project" value="InterPro"/>
</dbReference>
<evidence type="ECO:0000256" key="6">
    <source>
        <dbReference type="SAM" id="Phobius"/>
    </source>
</evidence>
<dbReference type="PANTHER" id="PTHR11753">
    <property type="entry name" value="ADAPTOR COMPLEXES SMALL SUBUNIT FAMILY"/>
    <property type="match status" value="1"/>
</dbReference>
<feature type="transmembrane region" description="Helical" evidence="6">
    <location>
        <begin position="169"/>
        <end position="186"/>
    </location>
</feature>
<evidence type="ECO:0000256" key="3">
    <source>
        <dbReference type="ARBA" id="ARBA00022927"/>
    </source>
</evidence>
<dbReference type="InterPro" id="IPR000804">
    <property type="entry name" value="Clathrin_sm-chain_CS"/>
</dbReference>
<accession>A0A674AH96</accession>
<protein>
    <recommendedName>
        <fullName evidence="7">AP complex mu/sigma subunit domain-containing protein</fullName>
    </recommendedName>
</protein>
<evidence type="ECO:0000256" key="1">
    <source>
        <dbReference type="ARBA" id="ARBA00006972"/>
    </source>
</evidence>
<dbReference type="Proteomes" id="UP000472277">
    <property type="component" value="Unassembled WGS sequence"/>
</dbReference>
<dbReference type="GO" id="GO:0016192">
    <property type="term" value="P:vesicle-mediated transport"/>
    <property type="evidence" value="ECO:0007669"/>
    <property type="project" value="InterPro"/>
</dbReference>
<dbReference type="GeneTree" id="ENSGT00970000193372"/>
<reference evidence="8" key="1">
    <citation type="submission" date="2025-08" db="UniProtKB">
        <authorList>
            <consortium name="Ensembl"/>
        </authorList>
    </citation>
    <scope>IDENTIFICATION</scope>
</reference>
<evidence type="ECO:0000313" key="9">
    <source>
        <dbReference type="Proteomes" id="UP000472277"/>
    </source>
</evidence>
<comment type="similarity">
    <text evidence="1">Belongs to the adaptor complexes small subunit family.</text>
</comment>
<dbReference type="Pfam" id="PF01217">
    <property type="entry name" value="Clat_adaptor_s"/>
    <property type="match status" value="1"/>
</dbReference>
<dbReference type="Ensembl" id="ENSSTUT00000060506.1">
    <property type="protein sequence ID" value="ENSSTUP00000057691.1"/>
    <property type="gene ID" value="ENSSTUG00000024673.1"/>
</dbReference>
<keyword evidence="9" id="KW-1185">Reference proteome</keyword>
<proteinExistence type="inferred from homology"/>
<evidence type="ECO:0000313" key="8">
    <source>
        <dbReference type="Ensembl" id="ENSSTUP00000057691.1"/>
    </source>
</evidence>
<evidence type="ECO:0000256" key="4">
    <source>
        <dbReference type="ARBA" id="ARBA00023136"/>
    </source>
</evidence>
<dbReference type="PROSITE" id="PS00989">
    <property type="entry name" value="CLAT_ADAPTOR_S"/>
    <property type="match status" value="1"/>
</dbReference>
<sequence length="189" mass="22296">MQFMLLFSRQGKLRLQKWYVPLSDKEKKKITRELVQTVLARKPKMCSFLEWRDLKVVYKRYASLYFCCAIENQDNELITLEIIHRYVELLDKYFGSVRIYLLPIPYFLLFTSYSLLSIPHSLLFTPYSLLSTLYSLFPIPHSLLPTLYFPFPTIYSPLPCSYSLLFTPYSPLPIPYSLLSTLFSLLSTL</sequence>
<dbReference type="InterPro" id="IPR011012">
    <property type="entry name" value="Longin-like_dom_sf"/>
</dbReference>
<keyword evidence="6" id="KW-1133">Transmembrane helix</keyword>
<feature type="transmembrane region" description="Helical" evidence="6">
    <location>
        <begin position="128"/>
        <end position="149"/>
    </location>
</feature>